<name>A0ABD0ZCZ4_9HEMI</name>
<evidence type="ECO:0000256" key="1">
    <source>
        <dbReference type="ARBA" id="ARBA00004137"/>
    </source>
</evidence>
<keyword evidence="9 11" id="KW-1015">Disulfide bond</keyword>
<comment type="subcellular location">
    <subcellularLocation>
        <location evidence="1">Mitochondrion inner membrane</location>
        <topology evidence="1">Peripheral membrane protein</topology>
        <orientation evidence="1">Intermembrane side</orientation>
    </subcellularLocation>
</comment>
<evidence type="ECO:0000313" key="13">
    <source>
        <dbReference type="EMBL" id="KAL1137954.1"/>
    </source>
</evidence>
<evidence type="ECO:0000256" key="5">
    <source>
        <dbReference type="ARBA" id="ARBA00022792"/>
    </source>
</evidence>
<dbReference type="AlphaFoldDB" id="A0ABD0ZCZ4"/>
<evidence type="ECO:0000256" key="9">
    <source>
        <dbReference type="ARBA" id="ARBA00023157"/>
    </source>
</evidence>
<dbReference type="GO" id="GO:0005743">
    <property type="term" value="C:mitochondrial inner membrane"/>
    <property type="evidence" value="ECO:0007669"/>
    <property type="project" value="UniProtKB-SubCell"/>
</dbReference>
<dbReference type="PANTHER" id="PTHR15336">
    <property type="entry name" value="UBIQUINOL-CYTOCHROME C REDUCTASE COMPLEX 7.8 KDA PROTEIN"/>
    <property type="match status" value="1"/>
</dbReference>
<feature type="disulfide bond" evidence="11">
    <location>
        <begin position="31"/>
        <end position="75"/>
    </location>
</feature>
<evidence type="ECO:0000259" key="12">
    <source>
        <dbReference type="Pfam" id="PF02320"/>
    </source>
</evidence>
<evidence type="ECO:0000256" key="3">
    <source>
        <dbReference type="ARBA" id="ARBA00022448"/>
    </source>
</evidence>
<evidence type="ECO:0000256" key="2">
    <source>
        <dbReference type="ARBA" id="ARBA00006498"/>
    </source>
</evidence>
<evidence type="ECO:0000256" key="6">
    <source>
        <dbReference type="ARBA" id="ARBA00022982"/>
    </source>
</evidence>
<keyword evidence="6 10" id="KW-0249">Electron transport</keyword>
<dbReference type="EMBL" id="JBFDAA010000004">
    <property type="protein sequence ID" value="KAL1137954.1"/>
    <property type="molecule type" value="Genomic_DNA"/>
</dbReference>
<evidence type="ECO:0000313" key="14">
    <source>
        <dbReference type="Proteomes" id="UP001558652"/>
    </source>
</evidence>
<evidence type="ECO:0000256" key="7">
    <source>
        <dbReference type="ARBA" id="ARBA00023128"/>
    </source>
</evidence>
<dbReference type="InterPro" id="IPR003422">
    <property type="entry name" value="Cyt_b-c1_6"/>
</dbReference>
<dbReference type="InterPro" id="IPR036811">
    <property type="entry name" value="Ubol_cytC_Rdtase_hinge_dom_sf"/>
</dbReference>
<feature type="disulfide bond" evidence="11">
    <location>
        <begin position="47"/>
        <end position="61"/>
    </location>
</feature>
<comment type="caution">
    <text evidence="13">The sequence shown here is derived from an EMBL/GenBank/DDBJ whole genome shotgun (WGS) entry which is preliminary data.</text>
</comment>
<accession>A0ABD0ZCZ4</accession>
<dbReference type="Pfam" id="PF02320">
    <property type="entry name" value="UCR_hinge"/>
    <property type="match status" value="1"/>
</dbReference>
<dbReference type="Proteomes" id="UP001558652">
    <property type="component" value="Unassembled WGS sequence"/>
</dbReference>
<dbReference type="SUPFAM" id="SSF81531">
    <property type="entry name" value="Non-heme 11 kDa protein of cytochrome bc1 complex (Ubiquinol-cytochrome c reductase)"/>
    <property type="match status" value="1"/>
</dbReference>
<feature type="domain" description="Ubiquinol-cytochrome C reductase hinge" evidence="12">
    <location>
        <begin position="22"/>
        <end position="85"/>
    </location>
</feature>
<keyword evidence="7 10" id="KW-0496">Mitochondrion</keyword>
<dbReference type="PANTHER" id="PTHR15336:SF0">
    <property type="entry name" value="CYTOCHROME B-C1 COMPLEX SUBUNIT 6, MITOCHONDRIAL"/>
    <property type="match status" value="1"/>
</dbReference>
<comment type="similarity">
    <text evidence="2 10">Belongs to the UQCRH/QCR6 family.</text>
</comment>
<sequence>MVFSWLFPVVKAEVDEDEELVDPQVVLKEECAELKSCAAFKAKLDECNERVSSRSQTTEICAEELFDFVHCVDGCVAKQLFSKLK</sequence>
<proteinExistence type="inferred from homology"/>
<organism evidence="13 14">
    <name type="scientific">Ranatra chinensis</name>
    <dbReference type="NCBI Taxonomy" id="642074"/>
    <lineage>
        <taxon>Eukaryota</taxon>
        <taxon>Metazoa</taxon>
        <taxon>Ecdysozoa</taxon>
        <taxon>Arthropoda</taxon>
        <taxon>Hexapoda</taxon>
        <taxon>Insecta</taxon>
        <taxon>Pterygota</taxon>
        <taxon>Neoptera</taxon>
        <taxon>Paraneoptera</taxon>
        <taxon>Hemiptera</taxon>
        <taxon>Heteroptera</taxon>
        <taxon>Panheteroptera</taxon>
        <taxon>Nepomorpha</taxon>
        <taxon>Nepidae</taxon>
        <taxon>Ranatrinae</taxon>
        <taxon>Ranatra</taxon>
    </lineage>
</organism>
<keyword evidence="3 10" id="KW-0813">Transport</keyword>
<protein>
    <recommendedName>
        <fullName evidence="10">Cytochrome b-c1 complex subunit 6</fullName>
    </recommendedName>
</protein>
<gene>
    <name evidence="13" type="ORF">AAG570_009649</name>
</gene>
<dbReference type="Gene3D" id="1.10.287.20">
    <property type="entry name" value="Ubiquinol-cytochrome C reductase hinge domain"/>
    <property type="match status" value="1"/>
</dbReference>
<reference evidence="13 14" key="1">
    <citation type="submission" date="2024-07" db="EMBL/GenBank/DDBJ databases">
        <title>Chromosome-level genome assembly of the water stick insect Ranatra chinensis (Heteroptera: Nepidae).</title>
        <authorList>
            <person name="Liu X."/>
        </authorList>
    </citation>
    <scope>NUCLEOTIDE SEQUENCE [LARGE SCALE GENOMIC DNA]</scope>
    <source>
        <strain evidence="13">Cailab_2021Rc</strain>
        <tissue evidence="13">Muscle</tissue>
    </source>
</reference>
<keyword evidence="4 10" id="KW-0679">Respiratory chain</keyword>
<dbReference type="InterPro" id="IPR023184">
    <property type="entry name" value="Ubol_cytC_Rdtase_hinge_dom"/>
</dbReference>
<evidence type="ECO:0000256" key="4">
    <source>
        <dbReference type="ARBA" id="ARBA00022660"/>
    </source>
</evidence>
<evidence type="ECO:0000256" key="11">
    <source>
        <dbReference type="PIRSR" id="PIRSR000019-1"/>
    </source>
</evidence>
<comment type="function">
    <text evidence="10">Component of the ubiquinol-cytochrome c oxidoreductase, a multisubunit transmembrane complex that is part of the mitochondrial electron transport chain which drives oxidative phosphorylation.</text>
</comment>
<keyword evidence="5 10" id="KW-0999">Mitochondrion inner membrane</keyword>
<dbReference type="FunFam" id="1.10.287.20:FF:000001">
    <property type="entry name" value="Cytochrome b-c1 complex subunit 6"/>
    <property type="match status" value="1"/>
</dbReference>
<evidence type="ECO:0000256" key="10">
    <source>
        <dbReference type="PIRNR" id="PIRNR000019"/>
    </source>
</evidence>
<evidence type="ECO:0000256" key="8">
    <source>
        <dbReference type="ARBA" id="ARBA00023136"/>
    </source>
</evidence>
<keyword evidence="14" id="KW-1185">Reference proteome</keyword>
<keyword evidence="8 10" id="KW-0472">Membrane</keyword>
<dbReference type="PIRSF" id="PIRSF000019">
    <property type="entry name" value="Bc1_11K"/>
    <property type="match status" value="1"/>
</dbReference>